<feature type="domain" description="Mur ligase C-terminal" evidence="4">
    <location>
        <begin position="264"/>
        <end position="376"/>
    </location>
</feature>
<dbReference type="Pfam" id="PF02875">
    <property type="entry name" value="Mur_ligase_C"/>
    <property type="match status" value="1"/>
</dbReference>
<evidence type="ECO:0000259" key="4">
    <source>
        <dbReference type="Pfam" id="PF02875"/>
    </source>
</evidence>
<evidence type="ECO:0000256" key="2">
    <source>
        <dbReference type="ARBA" id="ARBA00022741"/>
    </source>
</evidence>
<accession>A0ABS6WIT8</accession>
<dbReference type="InterPro" id="IPR013221">
    <property type="entry name" value="Mur_ligase_cen"/>
</dbReference>
<dbReference type="PANTHER" id="PTHR43024:SF1">
    <property type="entry name" value="UDP-N-ACETYLMURAMOYL-TRIPEPTIDE--D-ALANYL-D-ALANINE LIGASE"/>
    <property type="match status" value="1"/>
</dbReference>
<dbReference type="InterPro" id="IPR051046">
    <property type="entry name" value="MurCDEF_CellWall_CoF430Synth"/>
</dbReference>
<dbReference type="Pfam" id="PF08245">
    <property type="entry name" value="Mur_ligase_M"/>
    <property type="match status" value="1"/>
</dbReference>
<dbReference type="Proteomes" id="UP001430804">
    <property type="component" value="Unassembled WGS sequence"/>
</dbReference>
<evidence type="ECO:0000256" key="3">
    <source>
        <dbReference type="ARBA" id="ARBA00022840"/>
    </source>
</evidence>
<name>A0ABS6WIT8_9HYPH</name>
<keyword evidence="1" id="KW-0436">Ligase</keyword>
<evidence type="ECO:0000313" key="7">
    <source>
        <dbReference type="Proteomes" id="UP001430804"/>
    </source>
</evidence>
<keyword evidence="7" id="KW-1185">Reference proteome</keyword>
<dbReference type="InterPro" id="IPR004101">
    <property type="entry name" value="Mur_ligase_C"/>
</dbReference>
<keyword evidence="3" id="KW-0067">ATP-binding</keyword>
<dbReference type="RefSeq" id="WP_219157133.1">
    <property type="nucleotide sequence ID" value="NZ_JAHWQX010000001.1"/>
</dbReference>
<reference evidence="6" key="1">
    <citation type="submission" date="2021-07" db="EMBL/GenBank/DDBJ databases">
        <title>Pseudohoeflea marina sp. nov. a polyhydroxyalcanoate-producing bacterium.</title>
        <authorList>
            <person name="Zheng W."/>
            <person name="Yu S."/>
            <person name="Huang Y."/>
        </authorList>
    </citation>
    <scope>NUCLEOTIDE SEQUENCE</scope>
    <source>
        <strain evidence="6">DP4N28-3</strain>
    </source>
</reference>
<gene>
    <name evidence="6" type="ORF">KY465_00270</name>
</gene>
<dbReference type="PANTHER" id="PTHR43024">
    <property type="entry name" value="UDP-N-ACETYLMURAMOYL-TRIPEPTIDE--D-ALANYL-D-ALANINE LIGASE"/>
    <property type="match status" value="1"/>
</dbReference>
<dbReference type="EMBL" id="JAHWQX010000001">
    <property type="protein sequence ID" value="MBW3095705.1"/>
    <property type="molecule type" value="Genomic_DNA"/>
</dbReference>
<evidence type="ECO:0000256" key="1">
    <source>
        <dbReference type="ARBA" id="ARBA00022598"/>
    </source>
</evidence>
<evidence type="ECO:0000259" key="5">
    <source>
        <dbReference type="Pfam" id="PF08245"/>
    </source>
</evidence>
<comment type="caution">
    <text evidence="6">The sequence shown here is derived from an EMBL/GenBank/DDBJ whole genome shotgun (WGS) entry which is preliminary data.</text>
</comment>
<protein>
    <recommendedName>
        <fullName evidence="8">UDP-N-acetylmuramoyl-tripeptide--D-alanyl-D-alanine ligase</fullName>
    </recommendedName>
</protein>
<sequence length="394" mass="43003">MRQTFSMAWRQRIAPVRAFLRRLRVWRRALMASTWRRLMQPERIVAVTGSAGKTTTSRLVSQILASQAPTHASIGHNTASAIAKRIYRARPRHRNWVVEVSGHSPGAINPVAKFITHDAAIVTTVGLDHFKNFRSREAVAAEKSNLVRTLPAHGLAVLNADDPLVAAMAAQTKARVVSYGRAATADIRLVDCAGRFPDPLRLSIDDGAQIVELQSQLVGERWATAILAAFALGRGLGIPAEQCARAIAEAEAVAGRDSVHSYVNGSVILADIYKAPVWSLASGFETVRTAQASRKTIVIGTLSDYGGSARKKYEDAARQALAVADRVIFTGPHSARIRRMIPQYGERLMPFEDLADVANCLQSTAQKDELIYLKGSSKDKMEQLVPDFRAMVSS</sequence>
<feature type="domain" description="Mur ligase central" evidence="5">
    <location>
        <begin position="47"/>
        <end position="232"/>
    </location>
</feature>
<proteinExistence type="predicted"/>
<organism evidence="6 7">
    <name type="scientific">Pseudohoeflea coraliihabitans</name>
    <dbReference type="NCBI Taxonomy" id="2860393"/>
    <lineage>
        <taxon>Bacteria</taxon>
        <taxon>Pseudomonadati</taxon>
        <taxon>Pseudomonadota</taxon>
        <taxon>Alphaproteobacteria</taxon>
        <taxon>Hyphomicrobiales</taxon>
        <taxon>Rhizobiaceae</taxon>
        <taxon>Pseudohoeflea</taxon>
    </lineage>
</organism>
<evidence type="ECO:0000313" key="6">
    <source>
        <dbReference type="EMBL" id="MBW3095705.1"/>
    </source>
</evidence>
<keyword evidence="2" id="KW-0547">Nucleotide-binding</keyword>
<evidence type="ECO:0008006" key="8">
    <source>
        <dbReference type="Google" id="ProtNLM"/>
    </source>
</evidence>